<evidence type="ECO:0000313" key="2">
    <source>
        <dbReference type="Proteomes" id="UP001249851"/>
    </source>
</evidence>
<dbReference type="EMBL" id="JARQWQ010000168">
    <property type="protein sequence ID" value="KAK2547767.1"/>
    <property type="molecule type" value="Genomic_DNA"/>
</dbReference>
<dbReference type="SUPFAM" id="SSF56672">
    <property type="entry name" value="DNA/RNA polymerases"/>
    <property type="match status" value="1"/>
</dbReference>
<evidence type="ECO:0000313" key="1">
    <source>
        <dbReference type="EMBL" id="KAK2547767.1"/>
    </source>
</evidence>
<reference evidence="1" key="1">
    <citation type="journal article" date="2023" name="G3 (Bethesda)">
        <title>Whole genome assembly and annotation of the endangered Caribbean coral Acropora cervicornis.</title>
        <authorList>
            <person name="Selwyn J.D."/>
            <person name="Vollmer S.V."/>
        </authorList>
    </citation>
    <scope>NUCLEOTIDE SEQUENCE</scope>
    <source>
        <strain evidence="1">K2</strain>
    </source>
</reference>
<dbReference type="PANTHER" id="PTHR47510:SF3">
    <property type="entry name" value="ENDO_EXONUCLEASE_PHOSPHATASE DOMAIN-CONTAINING PROTEIN"/>
    <property type="match status" value="1"/>
</dbReference>
<reference evidence="1" key="2">
    <citation type="journal article" date="2023" name="Science">
        <title>Genomic signatures of disease resistance in endangered staghorn corals.</title>
        <authorList>
            <person name="Vollmer S.V."/>
            <person name="Selwyn J.D."/>
            <person name="Despard B.A."/>
            <person name="Roesel C.L."/>
        </authorList>
    </citation>
    <scope>NUCLEOTIDE SEQUENCE</scope>
    <source>
        <strain evidence="1">K2</strain>
    </source>
</reference>
<dbReference type="AlphaFoldDB" id="A0AAD9PRN6"/>
<dbReference type="Proteomes" id="UP001249851">
    <property type="component" value="Unassembled WGS sequence"/>
</dbReference>
<proteinExistence type="predicted"/>
<dbReference type="InterPro" id="IPR043502">
    <property type="entry name" value="DNA/RNA_pol_sf"/>
</dbReference>
<sequence>MEQQIKENRNNTNTMWKVIRSCIPKKSASQSLFSGDVNTVANEFNNFFVNIGKNTIQKISTLAEKFQCEAHDSLFTPREYPASEQFVFDANVNINQVQKIINSMATNKSPGIDKIPIRVIKDCLPAILPSITSTINATFLSAQFPNVWKIAEVTPILKDGDRDIPNNYRPISLLPVLSKVCEKVAHDQLTSFLIANQRLSPKQCGNKKWNSTETSILQTTDAILEAKIRNS</sequence>
<dbReference type="GO" id="GO:0003964">
    <property type="term" value="F:RNA-directed DNA polymerase activity"/>
    <property type="evidence" value="ECO:0007669"/>
    <property type="project" value="UniProtKB-KW"/>
</dbReference>
<keyword evidence="1" id="KW-0548">Nucleotidyltransferase</keyword>
<protein>
    <submittedName>
        <fullName evidence="1">RNA-directed DNA polymerase from transposon X-element</fullName>
    </submittedName>
</protein>
<dbReference type="PANTHER" id="PTHR47510">
    <property type="entry name" value="REVERSE TRANSCRIPTASE DOMAIN-CONTAINING PROTEIN"/>
    <property type="match status" value="1"/>
</dbReference>
<keyword evidence="1" id="KW-0808">Transferase</keyword>
<comment type="caution">
    <text evidence="1">The sequence shown here is derived from an EMBL/GenBank/DDBJ whole genome shotgun (WGS) entry which is preliminary data.</text>
</comment>
<gene>
    <name evidence="1" type="ORF">P5673_032175</name>
</gene>
<keyword evidence="2" id="KW-1185">Reference proteome</keyword>
<keyword evidence="1" id="KW-0695">RNA-directed DNA polymerase</keyword>
<name>A0AAD9PRN6_ACRCE</name>
<organism evidence="1 2">
    <name type="scientific">Acropora cervicornis</name>
    <name type="common">Staghorn coral</name>
    <dbReference type="NCBI Taxonomy" id="6130"/>
    <lineage>
        <taxon>Eukaryota</taxon>
        <taxon>Metazoa</taxon>
        <taxon>Cnidaria</taxon>
        <taxon>Anthozoa</taxon>
        <taxon>Hexacorallia</taxon>
        <taxon>Scleractinia</taxon>
        <taxon>Astrocoeniina</taxon>
        <taxon>Acroporidae</taxon>
        <taxon>Acropora</taxon>
    </lineage>
</organism>
<accession>A0AAD9PRN6</accession>